<evidence type="ECO:0000256" key="1">
    <source>
        <dbReference type="ARBA" id="ARBA00004571"/>
    </source>
</evidence>
<dbReference type="InterPro" id="IPR036942">
    <property type="entry name" value="Beta-barrel_TonB_sf"/>
</dbReference>
<protein>
    <submittedName>
        <fullName evidence="11">SusC/RagA family TonB-linked outer membrane protein</fullName>
    </submittedName>
</protein>
<feature type="chain" id="PRO_5024281559" evidence="8">
    <location>
        <begin position="21"/>
        <end position="1109"/>
    </location>
</feature>
<keyword evidence="3 7" id="KW-1134">Transmembrane beta strand</keyword>
<dbReference type="Pfam" id="PF13715">
    <property type="entry name" value="CarbopepD_reg_2"/>
    <property type="match status" value="1"/>
</dbReference>
<dbReference type="FunFam" id="2.60.40.1120:FF:000003">
    <property type="entry name" value="Outer membrane protein Omp121"/>
    <property type="match status" value="1"/>
</dbReference>
<name>A0A5M4B4P9_9BACT</name>
<comment type="similarity">
    <text evidence="7">Belongs to the TonB-dependent receptor family.</text>
</comment>
<evidence type="ECO:0000256" key="8">
    <source>
        <dbReference type="SAM" id="SignalP"/>
    </source>
</evidence>
<dbReference type="InterPro" id="IPR032508">
    <property type="entry name" value="FecR_C"/>
</dbReference>
<dbReference type="Pfam" id="PF16344">
    <property type="entry name" value="FecR_C"/>
    <property type="match status" value="1"/>
</dbReference>
<dbReference type="Gene3D" id="2.40.170.20">
    <property type="entry name" value="TonB-dependent receptor, beta-barrel domain"/>
    <property type="match status" value="1"/>
</dbReference>
<sequence length="1109" mass="123304">MKLTLLLTFLVVVAFGKSFSQESNLTFNFRNANIREVLKAVEQSTDYVFIYKDDLFDYSKKYSLNIENKNIYDVLEQICAETGVAYDIRDHQVILREREAPPQQSTQPQERKVSGVVLDSNGEPIPGVNVRVVGTTTGTITDTNGNFSINVPSKTRMLQFSFVGMKTKEVDITGKNMLNVVLEDSAVSLNEIVAVGYGIQKKRDLTGSIVSVNMGSVENSKVKDVMSALQGRAAGVQVVSNSGAPGDGITVTVRGQSSLNSGNSPLYVIDGVPVETNSLSQLNGWNSHGLNPLADINPSDIQSIEVLKDAASTSIYGARAANGVILITTKRGQAGKAKVSINASMGYSKITRFLSVLNATQWRQVVTDAYRNLDYYNGATTPTEPSWTVVDSLSPRNNGDVDWQNVMYRTAKQSQVDFSVAGGSKNSKYAFSTSVLDQDGIFLASNYKRITSRLNTDFTVSDKMKIGQSVSYTHGVNNRINAGGTGNNSLVVAILVRPPTYSLTFPDGSPINYFFGKRNPVALAEEVTHLNTTNRIIGNQYLEYELLKGLKFRANLSLDFINMKEDEFYPTTVDYRAGYNRGAVRSTNNLTWANDDYLTYTKSFNDVHHLSAMAGFSTQEWKTEVTGLDGMYFASDNIHTLNGAGTISNQAVNVTYGHSLASYFGRLTYDYKSKYLFEANFRADGSSRFGKDNRFGYFPSASAAWRFSDEPFVKDLNFFDDGKLRFSVGQTGNEAIGNYTSQGEFAIGTNYLDNSGASPTVMPNSALHWETTTQYDAGMDLTMLNNRVSFIGDVYVKNTSNLLFAVPIPETTGFNYITKNIGEIQNKGLELSLTTYNFVKAFKWNTSFNISFNRNKVVSLPEDILTNGFIQNGSYHILKEGEPIGVFYGWKSMGVYSRDEDNVDHVRMGSSNGKEFKGGDVIWEDLNGDHIIDDSDRQIIGDAQPKFTGGLNNELSYKNFSLNVFFQFSYGNDIYSNLNFMRNWVNSYNNVSTDALNRWREQGDVTNYPKPTRGDPMRNTNRVSDRWIEDGSYIRLKNVNLAYDFPNAITDKLKISGLRLYVTGQNLVTWTHYTGYDPEVSSYSGLRLGIDDGAYPQSRTFIMGLNVKF</sequence>
<evidence type="ECO:0000256" key="2">
    <source>
        <dbReference type="ARBA" id="ARBA00022448"/>
    </source>
</evidence>
<comment type="subcellular location">
    <subcellularLocation>
        <location evidence="1 7">Cell outer membrane</location>
        <topology evidence="1 7">Multi-pass membrane protein</topology>
    </subcellularLocation>
</comment>
<evidence type="ECO:0000313" key="11">
    <source>
        <dbReference type="EMBL" id="GET35050.1"/>
    </source>
</evidence>
<proteinExistence type="inferred from homology"/>
<evidence type="ECO:0000256" key="6">
    <source>
        <dbReference type="ARBA" id="ARBA00023237"/>
    </source>
</evidence>
<dbReference type="InterPro" id="IPR023996">
    <property type="entry name" value="TonB-dep_OMP_SusC/RagA"/>
</dbReference>
<keyword evidence="5 7" id="KW-0472">Membrane</keyword>
<reference evidence="11 12" key="1">
    <citation type="submission" date="2019-10" db="EMBL/GenBank/DDBJ databases">
        <title>Prolixibacter strains distinguished by the presence of nitrate reductase genes were adept at nitrate-dependent anaerobic corrosion of metallic iron and carbon steel.</title>
        <authorList>
            <person name="Iino T."/>
            <person name="Shono N."/>
            <person name="Ito K."/>
            <person name="Nakamura R."/>
            <person name="Sueoka K."/>
            <person name="Harayama S."/>
            <person name="Ohkuma M."/>
        </authorList>
    </citation>
    <scope>NUCLEOTIDE SEQUENCE [LARGE SCALE GENOMIC DNA]</scope>
    <source>
        <strain evidence="11 12">JCM 13498</strain>
    </source>
</reference>
<evidence type="ECO:0000259" key="9">
    <source>
        <dbReference type="Pfam" id="PF07715"/>
    </source>
</evidence>
<dbReference type="Proteomes" id="UP000391834">
    <property type="component" value="Unassembled WGS sequence"/>
</dbReference>
<dbReference type="SUPFAM" id="SSF49464">
    <property type="entry name" value="Carboxypeptidase regulatory domain-like"/>
    <property type="match status" value="1"/>
</dbReference>
<keyword evidence="6 7" id="KW-0998">Cell outer membrane</keyword>
<keyword evidence="2 7" id="KW-0813">Transport</keyword>
<dbReference type="RefSeq" id="WP_025865498.1">
    <property type="nucleotide sequence ID" value="NZ_BLAX01000001.1"/>
</dbReference>
<evidence type="ECO:0000259" key="10">
    <source>
        <dbReference type="Pfam" id="PF16344"/>
    </source>
</evidence>
<dbReference type="InterPro" id="IPR037066">
    <property type="entry name" value="Plug_dom_sf"/>
</dbReference>
<dbReference type="AlphaFoldDB" id="A0A5M4B4P9"/>
<evidence type="ECO:0000256" key="4">
    <source>
        <dbReference type="ARBA" id="ARBA00022692"/>
    </source>
</evidence>
<keyword evidence="4 7" id="KW-0812">Transmembrane</keyword>
<feature type="domain" description="Protein FecR C-terminal" evidence="10">
    <location>
        <begin position="27"/>
        <end position="95"/>
    </location>
</feature>
<comment type="caution">
    <text evidence="11">The sequence shown here is derived from an EMBL/GenBank/DDBJ whole genome shotgun (WGS) entry which is preliminary data.</text>
</comment>
<dbReference type="InterPro" id="IPR039426">
    <property type="entry name" value="TonB-dep_rcpt-like"/>
</dbReference>
<dbReference type="SUPFAM" id="SSF56935">
    <property type="entry name" value="Porins"/>
    <property type="match status" value="1"/>
</dbReference>
<dbReference type="NCBIfam" id="TIGR04056">
    <property type="entry name" value="OMP_RagA_SusC"/>
    <property type="match status" value="1"/>
</dbReference>
<dbReference type="Gene3D" id="2.60.40.1120">
    <property type="entry name" value="Carboxypeptidase-like, regulatory domain"/>
    <property type="match status" value="1"/>
</dbReference>
<feature type="signal peptide" evidence="8">
    <location>
        <begin position="1"/>
        <end position="20"/>
    </location>
</feature>
<keyword evidence="12" id="KW-1185">Reference proteome</keyword>
<dbReference type="Pfam" id="PF07715">
    <property type="entry name" value="Plug"/>
    <property type="match status" value="1"/>
</dbReference>
<dbReference type="Gene3D" id="2.170.130.10">
    <property type="entry name" value="TonB-dependent receptor, plug domain"/>
    <property type="match status" value="1"/>
</dbReference>
<dbReference type="Gene3D" id="3.55.50.30">
    <property type="match status" value="1"/>
</dbReference>
<dbReference type="GO" id="GO:0009279">
    <property type="term" value="C:cell outer membrane"/>
    <property type="evidence" value="ECO:0007669"/>
    <property type="project" value="UniProtKB-SubCell"/>
</dbReference>
<evidence type="ECO:0000313" key="12">
    <source>
        <dbReference type="Proteomes" id="UP000391834"/>
    </source>
</evidence>
<gene>
    <name evidence="11" type="ORF">PbJCM13498_39130</name>
</gene>
<keyword evidence="8" id="KW-0732">Signal</keyword>
<dbReference type="EMBL" id="BLAX01000001">
    <property type="protein sequence ID" value="GET35050.1"/>
    <property type="molecule type" value="Genomic_DNA"/>
</dbReference>
<feature type="domain" description="TonB-dependent receptor plug" evidence="9">
    <location>
        <begin position="201"/>
        <end position="324"/>
    </location>
</feature>
<dbReference type="InterPro" id="IPR008969">
    <property type="entry name" value="CarboxyPept-like_regulatory"/>
</dbReference>
<organism evidence="11 12">
    <name type="scientific">Prolixibacter bellariivorans</name>
    <dbReference type="NCBI Taxonomy" id="314319"/>
    <lineage>
        <taxon>Bacteria</taxon>
        <taxon>Pseudomonadati</taxon>
        <taxon>Bacteroidota</taxon>
        <taxon>Bacteroidia</taxon>
        <taxon>Marinilabiliales</taxon>
        <taxon>Prolixibacteraceae</taxon>
        <taxon>Prolixibacter</taxon>
    </lineage>
</organism>
<dbReference type="NCBIfam" id="TIGR04057">
    <property type="entry name" value="SusC_RagA_signa"/>
    <property type="match status" value="1"/>
</dbReference>
<evidence type="ECO:0000256" key="3">
    <source>
        <dbReference type="ARBA" id="ARBA00022452"/>
    </source>
</evidence>
<evidence type="ECO:0000256" key="7">
    <source>
        <dbReference type="PROSITE-ProRule" id="PRU01360"/>
    </source>
</evidence>
<accession>A0A5M4B4P9</accession>
<dbReference type="InterPro" id="IPR023997">
    <property type="entry name" value="TonB-dep_OMP_SusC/RagA_CS"/>
</dbReference>
<dbReference type="OrthoDB" id="1109192at2"/>
<dbReference type="InterPro" id="IPR012910">
    <property type="entry name" value="Plug_dom"/>
</dbReference>
<dbReference type="PROSITE" id="PS52016">
    <property type="entry name" value="TONB_DEPENDENT_REC_3"/>
    <property type="match status" value="1"/>
</dbReference>
<evidence type="ECO:0000256" key="5">
    <source>
        <dbReference type="ARBA" id="ARBA00023136"/>
    </source>
</evidence>